<evidence type="ECO:0008006" key="4">
    <source>
        <dbReference type="Google" id="ProtNLM"/>
    </source>
</evidence>
<dbReference type="Proteomes" id="UP000287224">
    <property type="component" value="Unassembled WGS sequence"/>
</dbReference>
<evidence type="ECO:0000313" key="3">
    <source>
        <dbReference type="Proteomes" id="UP000287224"/>
    </source>
</evidence>
<feature type="signal peptide" evidence="1">
    <location>
        <begin position="1"/>
        <end position="20"/>
    </location>
</feature>
<dbReference type="AlphaFoldDB" id="A0A401Z9D8"/>
<dbReference type="Gene3D" id="2.60.40.420">
    <property type="entry name" value="Cupredoxins - blue copper proteins"/>
    <property type="match status" value="1"/>
</dbReference>
<dbReference type="OrthoDB" id="9816061at2"/>
<keyword evidence="3" id="KW-1185">Reference proteome</keyword>
<reference evidence="3" key="1">
    <citation type="submission" date="2018-12" db="EMBL/GenBank/DDBJ databases">
        <title>Tengunoibacter tsumagoiensis gen. nov., sp. nov., Dictyobacter kobayashii sp. nov., D. alpinus sp. nov., and D. joshuensis sp. nov. and description of Dictyobacteraceae fam. nov. within the order Ktedonobacterales isolated from Tengu-no-mugimeshi.</title>
        <authorList>
            <person name="Wang C.M."/>
            <person name="Zheng Y."/>
            <person name="Sakai Y."/>
            <person name="Toyoda A."/>
            <person name="Minakuchi Y."/>
            <person name="Abe K."/>
            <person name="Yokota A."/>
            <person name="Yabe S."/>
        </authorList>
    </citation>
    <scope>NUCLEOTIDE SEQUENCE [LARGE SCALE GENOMIC DNA]</scope>
    <source>
        <strain evidence="3">S-27</strain>
    </source>
</reference>
<sequence>MKQRSLMILGALLLTLFLVACGGTPGNTSEKTSGINVPVSETDFHIDSALTSFSPGTRYHFVVTNHGKTVHEFMIMPSSQGSMGGMSMDDMDHMALASLGNLNPGETRTLEYTFPSSSAGSHPELACYLPGHYEAGMKQSVAVIS</sequence>
<protein>
    <recommendedName>
        <fullName evidence="4">Blue (type 1) copper domain-containing protein</fullName>
    </recommendedName>
</protein>
<dbReference type="InterPro" id="IPR008972">
    <property type="entry name" value="Cupredoxin"/>
</dbReference>
<feature type="chain" id="PRO_5019405763" description="Blue (type 1) copper domain-containing protein" evidence="1">
    <location>
        <begin position="21"/>
        <end position="145"/>
    </location>
</feature>
<evidence type="ECO:0000256" key="1">
    <source>
        <dbReference type="SAM" id="SignalP"/>
    </source>
</evidence>
<dbReference type="SUPFAM" id="SSF49503">
    <property type="entry name" value="Cupredoxins"/>
    <property type="match status" value="1"/>
</dbReference>
<gene>
    <name evidence="2" type="ORF">KDAU_07450</name>
</gene>
<evidence type="ECO:0000313" key="2">
    <source>
        <dbReference type="EMBL" id="GCE03416.1"/>
    </source>
</evidence>
<organism evidence="2 3">
    <name type="scientific">Dictyobacter aurantiacus</name>
    <dbReference type="NCBI Taxonomy" id="1936993"/>
    <lineage>
        <taxon>Bacteria</taxon>
        <taxon>Bacillati</taxon>
        <taxon>Chloroflexota</taxon>
        <taxon>Ktedonobacteria</taxon>
        <taxon>Ktedonobacterales</taxon>
        <taxon>Dictyobacteraceae</taxon>
        <taxon>Dictyobacter</taxon>
    </lineage>
</organism>
<dbReference type="EMBL" id="BIFQ01000001">
    <property type="protein sequence ID" value="GCE03416.1"/>
    <property type="molecule type" value="Genomic_DNA"/>
</dbReference>
<comment type="caution">
    <text evidence="2">The sequence shown here is derived from an EMBL/GenBank/DDBJ whole genome shotgun (WGS) entry which is preliminary data.</text>
</comment>
<proteinExistence type="predicted"/>
<dbReference type="RefSeq" id="WP_126594698.1">
    <property type="nucleotide sequence ID" value="NZ_BIFQ01000001.1"/>
</dbReference>
<dbReference type="PROSITE" id="PS51257">
    <property type="entry name" value="PROKAR_LIPOPROTEIN"/>
    <property type="match status" value="1"/>
</dbReference>
<accession>A0A401Z9D8</accession>
<name>A0A401Z9D8_9CHLR</name>
<keyword evidence="1" id="KW-0732">Signal</keyword>